<dbReference type="HOGENOM" id="CLU_012494_6_4_6"/>
<dbReference type="InterPro" id="IPR013094">
    <property type="entry name" value="AB_hydrolase_3"/>
</dbReference>
<organism evidence="3 4">
    <name type="scientific">Gynuella sunshinyii YC6258</name>
    <dbReference type="NCBI Taxonomy" id="1445510"/>
    <lineage>
        <taxon>Bacteria</taxon>
        <taxon>Pseudomonadati</taxon>
        <taxon>Pseudomonadota</taxon>
        <taxon>Gammaproteobacteria</taxon>
        <taxon>Oceanospirillales</taxon>
        <taxon>Saccharospirillaceae</taxon>
        <taxon>Gynuella</taxon>
    </lineage>
</organism>
<dbReference type="KEGG" id="gsn:YC6258_05108"/>
<dbReference type="Gene3D" id="3.40.50.1820">
    <property type="entry name" value="alpha/beta hydrolase"/>
    <property type="match status" value="1"/>
</dbReference>
<dbReference type="PANTHER" id="PTHR48081:SF8">
    <property type="entry name" value="ALPHA_BETA HYDROLASE FOLD-3 DOMAIN-CONTAINING PROTEIN-RELATED"/>
    <property type="match status" value="1"/>
</dbReference>
<dbReference type="PANTHER" id="PTHR48081">
    <property type="entry name" value="AB HYDROLASE SUPERFAMILY PROTEIN C4A8.06C"/>
    <property type="match status" value="1"/>
</dbReference>
<dbReference type="InterPro" id="IPR050300">
    <property type="entry name" value="GDXG_lipolytic_enzyme"/>
</dbReference>
<dbReference type="EMBL" id="CP007142">
    <property type="protein sequence ID" value="AJQ97138.1"/>
    <property type="molecule type" value="Genomic_DNA"/>
</dbReference>
<evidence type="ECO:0000259" key="2">
    <source>
        <dbReference type="Pfam" id="PF07859"/>
    </source>
</evidence>
<dbReference type="SUPFAM" id="SSF53474">
    <property type="entry name" value="alpha/beta-Hydrolases"/>
    <property type="match status" value="1"/>
</dbReference>
<accession>A0A0C5VV10</accession>
<evidence type="ECO:0000256" key="1">
    <source>
        <dbReference type="ARBA" id="ARBA00022801"/>
    </source>
</evidence>
<dbReference type="Proteomes" id="UP000032266">
    <property type="component" value="Chromosome"/>
</dbReference>
<gene>
    <name evidence="3" type="ORF">YC6258_05108</name>
</gene>
<reference evidence="3 4" key="1">
    <citation type="submission" date="2014-01" db="EMBL/GenBank/DDBJ databases">
        <title>Full genme sequencing of cellulolytic bacterium Gynuella sunshinyii YC6258T gen. nov., sp. nov.</title>
        <authorList>
            <person name="Khan H."/>
            <person name="Chung E.J."/>
            <person name="Chung Y.R."/>
        </authorList>
    </citation>
    <scope>NUCLEOTIDE SEQUENCE [LARGE SCALE GENOMIC DNA]</scope>
    <source>
        <strain evidence="3 4">YC6258</strain>
    </source>
</reference>
<dbReference type="PATRIC" id="fig|1445510.3.peg.5067"/>
<dbReference type="RefSeq" id="WP_044618960.1">
    <property type="nucleotide sequence ID" value="NZ_CP007142.1"/>
</dbReference>
<evidence type="ECO:0000313" key="4">
    <source>
        <dbReference type="Proteomes" id="UP000032266"/>
    </source>
</evidence>
<name>A0A0C5VV10_9GAMM</name>
<dbReference type="GO" id="GO:0016787">
    <property type="term" value="F:hydrolase activity"/>
    <property type="evidence" value="ECO:0007669"/>
    <property type="project" value="UniProtKB-KW"/>
</dbReference>
<evidence type="ECO:0000313" key="3">
    <source>
        <dbReference type="EMBL" id="AJQ97138.1"/>
    </source>
</evidence>
<keyword evidence="4" id="KW-1185">Reference proteome</keyword>
<dbReference type="STRING" id="1445510.YC6258_05108"/>
<keyword evidence="1" id="KW-0378">Hydrolase</keyword>
<feature type="domain" description="Alpha/beta hydrolase fold-3" evidence="2">
    <location>
        <begin position="79"/>
        <end position="280"/>
    </location>
</feature>
<dbReference type="InterPro" id="IPR029058">
    <property type="entry name" value="AB_hydrolase_fold"/>
</dbReference>
<dbReference type="AlphaFoldDB" id="A0A0C5VV10"/>
<proteinExistence type="predicted"/>
<protein>
    <submittedName>
        <fullName evidence="3">Esterase/lipase</fullName>
    </submittedName>
</protein>
<dbReference type="Pfam" id="PF07859">
    <property type="entry name" value="Abhydrolase_3"/>
    <property type="match status" value="1"/>
</dbReference>
<dbReference type="OrthoDB" id="9771666at2"/>
<sequence>MAFADGIQEFIDRSNKVLYPDFYKLPVQQQRDLYLRLNDEFAFPETENVKVSSQVVQGPEVQVPVRIYTPIGSRRQGVVFYLRGGGFVLGSADSHHSAIADLCRQTGLTVVAPDFRLAPEHPFPAPLEDCYAALLALRNGELDIDTATDAVIIAGDSSGANMAVVVAMMVRDRQQPPLAGQALISPVLDFSRWRHGGDDAPLLSGGEMEFFTACYAPTTGQVRHAYVSPLISGSFHDLPPAYIMGASEDSLVQDAVRYSEHLQQQGIAVELTIEPGLVHAPLRARRLSRSMAQAWARYCDAVTRLARVPEEAY</sequence>